<accession>A0A7S8C0U8</accession>
<dbReference type="EMBL" id="CP058214">
    <property type="protein sequence ID" value="QPC41290.1"/>
    <property type="molecule type" value="Genomic_DNA"/>
</dbReference>
<evidence type="ECO:0000256" key="1">
    <source>
        <dbReference type="ARBA" id="ARBA00001353"/>
    </source>
</evidence>
<evidence type="ECO:0000256" key="7">
    <source>
        <dbReference type="ARBA" id="ARBA00032903"/>
    </source>
</evidence>
<evidence type="ECO:0000256" key="5">
    <source>
        <dbReference type="ARBA" id="ARBA00022909"/>
    </source>
</evidence>
<gene>
    <name evidence="9" type="ORF">HW532_00140</name>
</gene>
<dbReference type="InterPro" id="IPR006157">
    <property type="entry name" value="FolB_dom"/>
</dbReference>
<dbReference type="GO" id="GO:0004150">
    <property type="term" value="F:dihydroneopterin aldolase activity"/>
    <property type="evidence" value="ECO:0007669"/>
    <property type="project" value="UniProtKB-EC"/>
</dbReference>
<evidence type="ECO:0000256" key="4">
    <source>
        <dbReference type="ARBA" id="ARBA00013043"/>
    </source>
</evidence>
<dbReference type="PANTHER" id="PTHR42844:SF1">
    <property type="entry name" value="DIHYDRONEOPTERIN ALDOLASE 1-RELATED"/>
    <property type="match status" value="1"/>
</dbReference>
<evidence type="ECO:0000256" key="6">
    <source>
        <dbReference type="ARBA" id="ARBA00023239"/>
    </source>
</evidence>
<name>A0A7S8C0U8_9HYPH</name>
<keyword evidence="6" id="KW-0456">Lyase</keyword>
<dbReference type="GO" id="GO:0005737">
    <property type="term" value="C:cytoplasm"/>
    <property type="evidence" value="ECO:0007669"/>
    <property type="project" value="TreeGrafter"/>
</dbReference>
<dbReference type="AlphaFoldDB" id="A0A7S8C0U8"/>
<dbReference type="PANTHER" id="PTHR42844">
    <property type="entry name" value="DIHYDRONEOPTERIN ALDOLASE 1-RELATED"/>
    <property type="match status" value="1"/>
</dbReference>
<proteinExistence type="inferred from homology"/>
<dbReference type="Pfam" id="PF02152">
    <property type="entry name" value="FolB"/>
    <property type="match status" value="1"/>
</dbReference>
<keyword evidence="10" id="KW-1185">Reference proteome</keyword>
<evidence type="ECO:0000313" key="10">
    <source>
        <dbReference type="Proteomes" id="UP000593594"/>
    </source>
</evidence>
<dbReference type="SMART" id="SM00905">
    <property type="entry name" value="FolB"/>
    <property type="match status" value="1"/>
</dbReference>
<comment type="similarity">
    <text evidence="3">Belongs to the DHNA family.</text>
</comment>
<dbReference type="InterPro" id="IPR043133">
    <property type="entry name" value="GTP-CH-I_C/QueF"/>
</dbReference>
<feature type="domain" description="Dihydroneopterin aldolase/epimerase" evidence="8">
    <location>
        <begin position="8"/>
        <end position="118"/>
    </location>
</feature>
<evidence type="ECO:0000313" key="9">
    <source>
        <dbReference type="EMBL" id="QPC41290.1"/>
    </source>
</evidence>
<evidence type="ECO:0000256" key="3">
    <source>
        <dbReference type="ARBA" id="ARBA00005708"/>
    </source>
</evidence>
<dbReference type="GO" id="GO:0046656">
    <property type="term" value="P:folic acid biosynthetic process"/>
    <property type="evidence" value="ECO:0007669"/>
    <property type="project" value="UniProtKB-KW"/>
</dbReference>
<reference evidence="9 10" key="1">
    <citation type="submission" date="2020-06" db="EMBL/GenBank/DDBJ databases">
        <title>Genome sequence of 2 isolates from Red Sea Mangroves.</title>
        <authorList>
            <person name="Sefrji F."/>
            <person name="Michoud G."/>
            <person name="Merlino G."/>
            <person name="Daffonchio D."/>
        </authorList>
    </citation>
    <scope>NUCLEOTIDE SEQUENCE [LARGE SCALE GENOMIC DNA]</scope>
    <source>
        <strain evidence="9 10">R1DC25</strain>
    </source>
</reference>
<evidence type="ECO:0000256" key="2">
    <source>
        <dbReference type="ARBA" id="ARBA00005013"/>
    </source>
</evidence>
<comment type="pathway">
    <text evidence="2">Cofactor biosynthesis; tetrahydrofolate biosynthesis; 2-amino-4-hydroxy-6-hydroxymethyl-7,8-dihydropteridine diphosphate from 7,8-dihydroneopterin triphosphate: step 3/4.</text>
</comment>
<dbReference type="KEGG" id="kmn:HW532_00140"/>
<sequence length="121" mass="13871">MKIDRFTLFLDGFEIEAEIGIHDFERGRRQRMRIDIALTLTPDSLAGTDELDDTLDYDFLREEIAALVAHRRFNLQETLAREIVALIARRTDVEAGTVRVCKPDVYPDAEAIGCELAFSRR</sequence>
<dbReference type="NCBIfam" id="TIGR00526">
    <property type="entry name" value="folB_dom"/>
    <property type="match status" value="1"/>
</dbReference>
<dbReference type="Gene3D" id="3.30.1130.10">
    <property type="match status" value="1"/>
</dbReference>
<comment type="catalytic activity">
    <reaction evidence="1">
        <text>7,8-dihydroneopterin = 6-hydroxymethyl-7,8-dihydropterin + glycolaldehyde</text>
        <dbReference type="Rhea" id="RHEA:10540"/>
        <dbReference type="ChEBI" id="CHEBI:17001"/>
        <dbReference type="ChEBI" id="CHEBI:17071"/>
        <dbReference type="ChEBI" id="CHEBI:44841"/>
        <dbReference type="EC" id="4.1.2.25"/>
    </reaction>
</comment>
<dbReference type="RefSeq" id="WP_213162505.1">
    <property type="nucleotide sequence ID" value="NZ_CP058214.1"/>
</dbReference>
<evidence type="ECO:0000259" key="8">
    <source>
        <dbReference type="SMART" id="SM00905"/>
    </source>
</evidence>
<dbReference type="SUPFAM" id="SSF55620">
    <property type="entry name" value="Tetrahydrobiopterin biosynthesis enzymes-like"/>
    <property type="match status" value="1"/>
</dbReference>
<organism evidence="9 10">
    <name type="scientific">Kaustia mangrovi</name>
    <dbReference type="NCBI Taxonomy" id="2593653"/>
    <lineage>
        <taxon>Bacteria</taxon>
        <taxon>Pseudomonadati</taxon>
        <taxon>Pseudomonadota</taxon>
        <taxon>Alphaproteobacteria</taxon>
        <taxon>Hyphomicrobiales</taxon>
        <taxon>Parvibaculaceae</taxon>
        <taxon>Kaustia</taxon>
    </lineage>
</organism>
<keyword evidence="5" id="KW-0289">Folate biosynthesis</keyword>
<dbReference type="EC" id="4.1.2.25" evidence="4"/>
<protein>
    <recommendedName>
        <fullName evidence="4">dihydroneopterin aldolase</fullName>
        <ecNumber evidence="4">4.1.2.25</ecNumber>
    </recommendedName>
    <alternativeName>
        <fullName evidence="7">7,8-dihydroneopterin aldolase</fullName>
    </alternativeName>
</protein>
<dbReference type="InterPro" id="IPR006156">
    <property type="entry name" value="Dihydroneopterin_aldolase"/>
</dbReference>
<dbReference type="Proteomes" id="UP000593594">
    <property type="component" value="Chromosome"/>
</dbReference>